<gene>
    <name evidence="2" type="ORF">BT96DRAFT_919179</name>
    <name evidence="1" type="ORF">BT96DRAFT_921920</name>
</gene>
<dbReference type="Proteomes" id="UP000799118">
    <property type="component" value="Unassembled WGS sequence"/>
</dbReference>
<name>A0A6A4HHW0_9AGAR</name>
<sequence length="60" mass="6538">MSRWHDKTSVYLSMRANWSMLEGMLTGLTSSSSAFADLVSAFDVDGVGWTSYISSTSVLP</sequence>
<organism evidence="1 3">
    <name type="scientific">Gymnopus androsaceus JB14</name>
    <dbReference type="NCBI Taxonomy" id="1447944"/>
    <lineage>
        <taxon>Eukaryota</taxon>
        <taxon>Fungi</taxon>
        <taxon>Dikarya</taxon>
        <taxon>Basidiomycota</taxon>
        <taxon>Agaricomycotina</taxon>
        <taxon>Agaricomycetes</taxon>
        <taxon>Agaricomycetidae</taxon>
        <taxon>Agaricales</taxon>
        <taxon>Marasmiineae</taxon>
        <taxon>Omphalotaceae</taxon>
        <taxon>Gymnopus</taxon>
    </lineage>
</organism>
<feature type="non-terminal residue" evidence="1">
    <location>
        <position position="60"/>
    </location>
</feature>
<protein>
    <submittedName>
        <fullName evidence="1">Uncharacterized protein</fullName>
    </submittedName>
</protein>
<proteinExistence type="predicted"/>
<reference evidence="1" key="1">
    <citation type="journal article" date="2019" name="Environ. Microbiol.">
        <title>Fungal ecological strategies reflected in gene transcription - a case study of two litter decomposers.</title>
        <authorList>
            <person name="Barbi F."/>
            <person name="Kohler A."/>
            <person name="Barry K."/>
            <person name="Baskaran P."/>
            <person name="Daum C."/>
            <person name="Fauchery L."/>
            <person name="Ihrmark K."/>
            <person name="Kuo A."/>
            <person name="LaButti K."/>
            <person name="Lipzen A."/>
            <person name="Morin E."/>
            <person name="Grigoriev I.V."/>
            <person name="Henrissat B."/>
            <person name="Lindahl B."/>
            <person name="Martin F."/>
        </authorList>
    </citation>
    <scope>NUCLEOTIDE SEQUENCE</scope>
    <source>
        <strain evidence="1">JB14</strain>
    </source>
</reference>
<evidence type="ECO:0000313" key="1">
    <source>
        <dbReference type="EMBL" id="KAE9396757.1"/>
    </source>
</evidence>
<dbReference type="AlphaFoldDB" id="A0A6A4HHW0"/>
<evidence type="ECO:0000313" key="2">
    <source>
        <dbReference type="EMBL" id="KAE9400884.1"/>
    </source>
</evidence>
<dbReference type="EMBL" id="ML769508">
    <property type="protein sequence ID" value="KAE9396757.1"/>
    <property type="molecule type" value="Genomic_DNA"/>
</dbReference>
<accession>A0A6A4HHW0</accession>
<evidence type="ECO:0000313" key="3">
    <source>
        <dbReference type="Proteomes" id="UP000799118"/>
    </source>
</evidence>
<keyword evidence="3" id="KW-1185">Reference proteome</keyword>
<dbReference type="EMBL" id="ML769452">
    <property type="protein sequence ID" value="KAE9400884.1"/>
    <property type="molecule type" value="Genomic_DNA"/>
</dbReference>